<keyword evidence="3" id="KW-1185">Reference proteome</keyword>
<dbReference type="PROSITE" id="PS51257">
    <property type="entry name" value="PROKAR_LIPOPROTEIN"/>
    <property type="match status" value="1"/>
</dbReference>
<feature type="signal peptide" evidence="1">
    <location>
        <begin position="1"/>
        <end position="21"/>
    </location>
</feature>
<accession>A0A1H6YAS9</accession>
<dbReference type="RefSeq" id="WP_092174196.1">
    <property type="nucleotide sequence ID" value="NZ_FNZH01000003.1"/>
</dbReference>
<protein>
    <recommendedName>
        <fullName evidence="4">DUF4249 family protein</fullName>
    </recommendedName>
</protein>
<reference evidence="3" key="1">
    <citation type="submission" date="2016-10" db="EMBL/GenBank/DDBJ databases">
        <authorList>
            <person name="Varghese N."/>
            <person name="Submissions S."/>
        </authorList>
    </citation>
    <scope>NUCLEOTIDE SEQUENCE [LARGE SCALE GENOMIC DNA]</scope>
    <source>
        <strain evidence="3">IBRC-M 10761</strain>
    </source>
</reference>
<organism evidence="2 3">
    <name type="scientific">Cyclobacterium xiamenense</name>
    <dbReference type="NCBI Taxonomy" id="1297121"/>
    <lineage>
        <taxon>Bacteria</taxon>
        <taxon>Pseudomonadati</taxon>
        <taxon>Bacteroidota</taxon>
        <taxon>Cytophagia</taxon>
        <taxon>Cytophagales</taxon>
        <taxon>Cyclobacteriaceae</taxon>
        <taxon>Cyclobacterium</taxon>
    </lineage>
</organism>
<dbReference type="EMBL" id="FNZH01000003">
    <property type="protein sequence ID" value="SEJ37586.1"/>
    <property type="molecule type" value="Genomic_DNA"/>
</dbReference>
<dbReference type="Proteomes" id="UP000199403">
    <property type="component" value="Unassembled WGS sequence"/>
</dbReference>
<evidence type="ECO:0000313" key="3">
    <source>
        <dbReference type="Proteomes" id="UP000199403"/>
    </source>
</evidence>
<proteinExistence type="predicted"/>
<evidence type="ECO:0000313" key="2">
    <source>
        <dbReference type="EMBL" id="SEJ37586.1"/>
    </source>
</evidence>
<keyword evidence="1" id="KW-0732">Signal</keyword>
<sequence length="223" mass="25829">MKLKNNIYYLLLILAAGMGCISPPEDFPTVPQIEFNTMEFVQTPGADSLILSIQFRDAEGDLGLNARDIFPPFNELNYITDASGNFITYSNRPEDAPDFNNRDWVIFPLINNVEIPDTLWVSENPDHYNIFVDFFIKRGGNYTEFDWSAPPYFTTFDGRFPRMLEEERPRSIEGQIRYSMLSLGWNSIFRTDTIRLEIQIQDRALNRSNVVSSPDFTLSQIER</sequence>
<dbReference type="STRING" id="1416801.SAMN05192553_103543"/>
<evidence type="ECO:0008006" key="4">
    <source>
        <dbReference type="Google" id="ProtNLM"/>
    </source>
</evidence>
<dbReference type="OrthoDB" id="980982at2"/>
<gene>
    <name evidence="2" type="ORF">SAMN05192553_103543</name>
</gene>
<dbReference type="AlphaFoldDB" id="A0A1H6YAS9"/>
<feature type="chain" id="PRO_5011708676" description="DUF4249 family protein" evidence="1">
    <location>
        <begin position="22"/>
        <end position="223"/>
    </location>
</feature>
<name>A0A1H6YAS9_9BACT</name>
<evidence type="ECO:0000256" key="1">
    <source>
        <dbReference type="SAM" id="SignalP"/>
    </source>
</evidence>